<dbReference type="Gene3D" id="3.20.20.30">
    <property type="entry name" value="Luciferase-like domain"/>
    <property type="match status" value="1"/>
</dbReference>
<dbReference type="Proteomes" id="UP000007150">
    <property type="component" value="Chromosome 1"/>
</dbReference>
<dbReference type="PANTHER" id="PTHR43244">
    <property type="match status" value="1"/>
</dbReference>
<dbReference type="NCBIfam" id="TIGR03857">
    <property type="entry name" value="F420_MSMEG_2249"/>
    <property type="match status" value="1"/>
</dbReference>
<dbReference type="InterPro" id="IPR050564">
    <property type="entry name" value="F420-G6PD/mer"/>
</dbReference>
<reference evidence="2 3" key="1">
    <citation type="submission" date="2011-05" db="EMBL/GenBank/DDBJ databases">
        <title>Complete sequence of chromosome 1 of Sphingobium chlorophenolicum L-1.</title>
        <authorList>
            <consortium name="US DOE Joint Genome Institute"/>
            <person name="Lucas S."/>
            <person name="Han J."/>
            <person name="Lapidus A."/>
            <person name="Cheng J.-F."/>
            <person name="Goodwin L."/>
            <person name="Pitluck S."/>
            <person name="Peters L."/>
            <person name="Daligault H."/>
            <person name="Han C."/>
            <person name="Tapia R."/>
            <person name="Land M."/>
            <person name="Hauser L."/>
            <person name="Kyrpides N."/>
            <person name="Ivanova N."/>
            <person name="Pagani I."/>
            <person name="Turner P."/>
            <person name="Copley S."/>
            <person name="Woyke T."/>
        </authorList>
    </citation>
    <scope>NUCLEOTIDE SEQUENCE [LARGE SCALE GENOMIC DNA]</scope>
    <source>
        <strain evidence="2 3">L-1</strain>
    </source>
</reference>
<name>F6EUB2_SPHCR</name>
<dbReference type="HOGENOM" id="CLU_027853_5_3_5"/>
<gene>
    <name evidence="2" type="ORF">Sphch_1884</name>
</gene>
<dbReference type="AlphaFoldDB" id="F6EUB2"/>
<dbReference type="SUPFAM" id="SSF51679">
    <property type="entry name" value="Bacterial luciferase-like"/>
    <property type="match status" value="1"/>
</dbReference>
<dbReference type="STRING" id="690566.Sphch_1884"/>
<proteinExistence type="predicted"/>
<evidence type="ECO:0000313" key="3">
    <source>
        <dbReference type="Proteomes" id="UP000007150"/>
    </source>
</evidence>
<evidence type="ECO:0000259" key="1">
    <source>
        <dbReference type="Pfam" id="PF00296"/>
    </source>
</evidence>
<keyword evidence="3" id="KW-1185">Reference proteome</keyword>
<dbReference type="InterPro" id="IPR022378">
    <property type="entry name" value="F420_OxRdatse_MSMEG2249_pred"/>
</dbReference>
<dbReference type="InterPro" id="IPR011251">
    <property type="entry name" value="Luciferase-like_dom"/>
</dbReference>
<dbReference type="CDD" id="cd01097">
    <property type="entry name" value="Tetrahydromethanopterin_reductase"/>
    <property type="match status" value="1"/>
</dbReference>
<accession>F6EUB2</accession>
<dbReference type="EMBL" id="CP002798">
    <property type="protein sequence ID" value="AEG49565.1"/>
    <property type="molecule type" value="Genomic_DNA"/>
</dbReference>
<dbReference type="RefSeq" id="WP_013847813.1">
    <property type="nucleotide sequence ID" value="NC_015593.1"/>
</dbReference>
<organism evidence="2 3">
    <name type="scientific">Sphingobium chlorophenolicum L-1</name>
    <dbReference type="NCBI Taxonomy" id="690566"/>
    <lineage>
        <taxon>Bacteria</taxon>
        <taxon>Pseudomonadati</taxon>
        <taxon>Pseudomonadota</taxon>
        <taxon>Alphaproteobacteria</taxon>
        <taxon>Sphingomonadales</taxon>
        <taxon>Sphingomonadaceae</taxon>
        <taxon>Sphingobium</taxon>
    </lineage>
</organism>
<dbReference type="KEGG" id="sch:Sphch_1884"/>
<dbReference type="GO" id="GO:0016705">
    <property type="term" value="F:oxidoreductase activity, acting on paired donors, with incorporation or reduction of molecular oxygen"/>
    <property type="evidence" value="ECO:0007669"/>
    <property type="project" value="InterPro"/>
</dbReference>
<protein>
    <submittedName>
        <fullName evidence="2">Putative F420-dependent oxidoreductase, MSMEG_2249 family</fullName>
    </submittedName>
</protein>
<dbReference type="PANTHER" id="PTHR43244:SF2">
    <property type="entry name" value="CONSERVED HYPOTHETICAL ALANINE AND PROLINE-RICH PROTEIN"/>
    <property type="match status" value="1"/>
</dbReference>
<evidence type="ECO:0000313" key="2">
    <source>
        <dbReference type="EMBL" id="AEG49565.1"/>
    </source>
</evidence>
<dbReference type="Pfam" id="PF00296">
    <property type="entry name" value="Bac_luciferase"/>
    <property type="match status" value="1"/>
</dbReference>
<sequence length="348" mass="37361">MSLTVDQINCYILPGRIEDVREGLEQAAAAETLGLGGIFLSERWETKEIGSAMGALSQRTQRIKLVAGLTHFGTRHPLVLAGMASTMQSLSGNRFILGFGRSVPARFKRLGIPIVNNGGMADHVAILRKLWAGETVTYDGPAGQYPEMRLGRRCDNPPPVILGAIGPKTLALGGAHFDGILLHPFLTPEGVARSIAIARKAAEEAGRDPDALLFYATVVAAVDGCTAQERASIVESRIVSYLRHREIGTQILDMNGWDRAPMERLLARDLNELDFMPKDALEAETILARAAEDLPPEWLSASAAIGGPDQCIARLHDYIDAGASQILLHGPTPRHQAAIIGGLNKAAS</sequence>
<feature type="domain" description="Luciferase-like" evidence="1">
    <location>
        <begin position="18"/>
        <end position="324"/>
    </location>
</feature>
<dbReference type="InterPro" id="IPR036661">
    <property type="entry name" value="Luciferase-like_sf"/>
</dbReference>